<keyword evidence="2" id="KW-1185">Reference proteome</keyword>
<dbReference type="STRING" id="106549.A0A540L3G1"/>
<sequence length="144" mass="16856">MSMPEKPNLVRTHGDLRRGSLAFKHFTELEPMSSDRYKVAGIMFANAGENESATEIWKLIGEYELEITRGMSFIKIDGAVHEVVVWTIHHSRHKEIYMWIRVRRLLVIMKLKLELHSLLWKIAKPLKMAVLSWTCYTLDTQRGF</sequence>
<evidence type="ECO:0000313" key="1">
    <source>
        <dbReference type="EMBL" id="TQD80792.1"/>
    </source>
</evidence>
<reference evidence="1 2" key="1">
    <citation type="journal article" date="2019" name="G3 (Bethesda)">
        <title>Sequencing of a Wild Apple (Malus baccata) Genome Unravels the Differences Between Cultivated and Wild Apple Species Regarding Disease Resistance and Cold Tolerance.</title>
        <authorList>
            <person name="Chen X."/>
        </authorList>
    </citation>
    <scope>NUCLEOTIDE SEQUENCE [LARGE SCALE GENOMIC DNA]</scope>
    <source>
        <strain evidence="2">cv. Shandingzi</strain>
        <tissue evidence="1">Leaves</tissue>
    </source>
</reference>
<accession>A0A540L3G1</accession>
<gene>
    <name evidence="1" type="ORF">C1H46_033627</name>
</gene>
<dbReference type="AlphaFoldDB" id="A0A540L3G1"/>
<dbReference type="EMBL" id="VIEB01000793">
    <property type="protein sequence ID" value="TQD80792.1"/>
    <property type="molecule type" value="Genomic_DNA"/>
</dbReference>
<organism evidence="1 2">
    <name type="scientific">Malus baccata</name>
    <name type="common">Siberian crab apple</name>
    <name type="synonym">Pyrus baccata</name>
    <dbReference type="NCBI Taxonomy" id="106549"/>
    <lineage>
        <taxon>Eukaryota</taxon>
        <taxon>Viridiplantae</taxon>
        <taxon>Streptophyta</taxon>
        <taxon>Embryophyta</taxon>
        <taxon>Tracheophyta</taxon>
        <taxon>Spermatophyta</taxon>
        <taxon>Magnoliopsida</taxon>
        <taxon>eudicotyledons</taxon>
        <taxon>Gunneridae</taxon>
        <taxon>Pentapetalae</taxon>
        <taxon>rosids</taxon>
        <taxon>fabids</taxon>
        <taxon>Rosales</taxon>
        <taxon>Rosaceae</taxon>
        <taxon>Amygdaloideae</taxon>
        <taxon>Maleae</taxon>
        <taxon>Malus</taxon>
    </lineage>
</organism>
<dbReference type="Proteomes" id="UP000315295">
    <property type="component" value="Unassembled WGS sequence"/>
</dbReference>
<protein>
    <recommendedName>
        <fullName evidence="3">DYW domain-containing protein</fullName>
    </recommendedName>
</protein>
<evidence type="ECO:0008006" key="3">
    <source>
        <dbReference type="Google" id="ProtNLM"/>
    </source>
</evidence>
<name>A0A540L3G1_MALBA</name>
<comment type="caution">
    <text evidence="1">The sequence shown here is derived from an EMBL/GenBank/DDBJ whole genome shotgun (WGS) entry which is preliminary data.</text>
</comment>
<proteinExistence type="predicted"/>
<evidence type="ECO:0000313" key="2">
    <source>
        <dbReference type="Proteomes" id="UP000315295"/>
    </source>
</evidence>